<feature type="region of interest" description="Disordered" evidence="2">
    <location>
        <begin position="1"/>
        <end position="27"/>
    </location>
</feature>
<reference evidence="4 5" key="1">
    <citation type="journal article" date="2021" name="Sci. Rep.">
        <title>Chromosome anchoring in Senegalese sole (Solea senegalensis) reveals sex-associated markers and genome rearrangements in flatfish.</title>
        <authorList>
            <person name="Guerrero-Cozar I."/>
            <person name="Gomez-Garrido J."/>
            <person name="Berbel C."/>
            <person name="Martinez-Blanch J.F."/>
            <person name="Alioto T."/>
            <person name="Claros M.G."/>
            <person name="Gagnaire P.A."/>
            <person name="Manchado M."/>
        </authorList>
    </citation>
    <scope>NUCLEOTIDE SEQUENCE [LARGE SCALE GENOMIC DNA]</scope>
    <source>
        <strain evidence="4">Sse05_10M</strain>
    </source>
</reference>
<comment type="caution">
    <text evidence="4">The sequence shown here is derived from an EMBL/GenBank/DDBJ whole genome shotgun (WGS) entry which is preliminary data.</text>
</comment>
<evidence type="ECO:0000256" key="1">
    <source>
        <dbReference type="PROSITE-ProRule" id="PRU00047"/>
    </source>
</evidence>
<feature type="domain" description="CCHC-type" evidence="3">
    <location>
        <begin position="207"/>
        <end position="222"/>
    </location>
</feature>
<dbReference type="AlphaFoldDB" id="A0AAV6RMM1"/>
<keyword evidence="1" id="KW-0479">Metal-binding</keyword>
<dbReference type="EMBL" id="JAGKHQ010000010">
    <property type="protein sequence ID" value="KAG7506811.1"/>
    <property type="molecule type" value="Genomic_DNA"/>
</dbReference>
<dbReference type="SMART" id="SM00343">
    <property type="entry name" value="ZnF_C2HC"/>
    <property type="match status" value="1"/>
</dbReference>
<evidence type="ECO:0000256" key="2">
    <source>
        <dbReference type="SAM" id="MobiDB-lite"/>
    </source>
</evidence>
<accession>A0AAV6RMM1</accession>
<gene>
    <name evidence="4" type="ORF">JOB18_016080</name>
</gene>
<dbReference type="Pfam" id="PF00098">
    <property type="entry name" value="zf-CCHC"/>
    <property type="match status" value="1"/>
</dbReference>
<keyword evidence="5" id="KW-1185">Reference proteome</keyword>
<proteinExistence type="predicted"/>
<evidence type="ECO:0000313" key="4">
    <source>
        <dbReference type="EMBL" id="KAG7506811.1"/>
    </source>
</evidence>
<sequence length="234" mass="25832">MDYCSGGVEGKKESMEEDGAYGRMEDSVEKYGRDLRESKDRLRAAMAELAADTAMTGSVAAGAFDLPDSGHQRSEHQYAEERRRPTLLTAVKTPKYSANDIESLTRHAYAHMPPSVQSELARDQFIRAISPVELRMQVQLLPPMVALEMATERETVNRKSVCFAAKGATTENSTAGERPAWAAEITKLIRAVSLQTTRRPPQRPRVCWGCGQPGHLAHDCTNPCQRPGNDKESA</sequence>
<evidence type="ECO:0000259" key="3">
    <source>
        <dbReference type="PROSITE" id="PS50158"/>
    </source>
</evidence>
<evidence type="ECO:0000313" key="5">
    <source>
        <dbReference type="Proteomes" id="UP000693946"/>
    </source>
</evidence>
<organism evidence="4 5">
    <name type="scientific">Solea senegalensis</name>
    <name type="common">Senegalese sole</name>
    <dbReference type="NCBI Taxonomy" id="28829"/>
    <lineage>
        <taxon>Eukaryota</taxon>
        <taxon>Metazoa</taxon>
        <taxon>Chordata</taxon>
        <taxon>Craniata</taxon>
        <taxon>Vertebrata</taxon>
        <taxon>Euteleostomi</taxon>
        <taxon>Actinopterygii</taxon>
        <taxon>Neopterygii</taxon>
        <taxon>Teleostei</taxon>
        <taxon>Neoteleostei</taxon>
        <taxon>Acanthomorphata</taxon>
        <taxon>Carangaria</taxon>
        <taxon>Pleuronectiformes</taxon>
        <taxon>Pleuronectoidei</taxon>
        <taxon>Soleidae</taxon>
        <taxon>Solea</taxon>
    </lineage>
</organism>
<dbReference type="GO" id="GO:0008270">
    <property type="term" value="F:zinc ion binding"/>
    <property type="evidence" value="ECO:0007669"/>
    <property type="project" value="UniProtKB-KW"/>
</dbReference>
<keyword evidence="1" id="KW-0862">Zinc</keyword>
<keyword evidence="1" id="KW-0863">Zinc-finger</keyword>
<dbReference type="Proteomes" id="UP000693946">
    <property type="component" value="Linkage Group LG18"/>
</dbReference>
<protein>
    <submittedName>
        <fullName evidence="4">Contactin-associatedBBS2-like 5</fullName>
    </submittedName>
</protein>
<dbReference type="InterPro" id="IPR001878">
    <property type="entry name" value="Znf_CCHC"/>
</dbReference>
<name>A0AAV6RMM1_SOLSE</name>
<dbReference type="PROSITE" id="PS50158">
    <property type="entry name" value="ZF_CCHC"/>
    <property type="match status" value="1"/>
</dbReference>
<dbReference type="GO" id="GO:0003676">
    <property type="term" value="F:nucleic acid binding"/>
    <property type="evidence" value="ECO:0007669"/>
    <property type="project" value="InterPro"/>
</dbReference>